<keyword evidence="7" id="KW-0066">ATP synthesis</keyword>
<sequence>MSNQNVMSKVALPYAEALLELANNSHLLDKTNQDVALIIEILSKSIDLKLFLENPLITSTAKKDVLNQILVNQVNDFVLKFLLVLIDRRRIPILRVILNKYLELAYKLESIVIAEIATTVVLTESQEDNLIEKLKIITKSEQVKLSISVDSSLIAGFIIKIGSKVIDTSLSGKLKQMSLYLNAV</sequence>
<dbReference type="RefSeq" id="YP_009295994.1">
    <property type="nucleotide sequence ID" value="NC_031169.1"/>
</dbReference>
<accession>A0A1C9C996</accession>
<comment type="similarity">
    <text evidence="2">Belongs to the ATPase delta chain family.</text>
</comment>
<keyword evidence="5" id="KW-0406">Ion transport</keyword>
<organism evidence="8">
    <name type="scientific">Schizymenia dubyi</name>
    <dbReference type="NCBI Taxonomy" id="38368"/>
    <lineage>
        <taxon>Eukaryota</taxon>
        <taxon>Rhodophyta</taxon>
        <taxon>Florideophyceae</taxon>
        <taxon>Rhodymeniophycidae</taxon>
        <taxon>Nemastomatales</taxon>
        <taxon>Schizymeniaceae</taxon>
        <taxon>Schizymenia</taxon>
    </lineage>
</organism>
<proteinExistence type="inferred from homology"/>
<evidence type="ECO:0000256" key="2">
    <source>
        <dbReference type="ARBA" id="ARBA00007046"/>
    </source>
</evidence>
<evidence type="ECO:0000256" key="3">
    <source>
        <dbReference type="ARBA" id="ARBA00022448"/>
    </source>
</evidence>
<evidence type="ECO:0000256" key="1">
    <source>
        <dbReference type="ARBA" id="ARBA00004370"/>
    </source>
</evidence>
<evidence type="ECO:0000256" key="7">
    <source>
        <dbReference type="ARBA" id="ARBA00023310"/>
    </source>
</evidence>
<dbReference type="InterPro" id="IPR020781">
    <property type="entry name" value="ATPase_OSCP/d_CS"/>
</dbReference>
<geneLocation type="plastid" evidence="8"/>
<evidence type="ECO:0000256" key="6">
    <source>
        <dbReference type="ARBA" id="ARBA00023136"/>
    </source>
</evidence>
<dbReference type="GO" id="GO:0016020">
    <property type="term" value="C:membrane"/>
    <property type="evidence" value="ECO:0007669"/>
    <property type="project" value="UniProtKB-SubCell"/>
</dbReference>
<dbReference type="PRINTS" id="PR00125">
    <property type="entry name" value="ATPASEDELTA"/>
</dbReference>
<comment type="subcellular location">
    <subcellularLocation>
        <location evidence="1">Membrane</location>
    </subcellularLocation>
</comment>
<dbReference type="InterPro" id="IPR000711">
    <property type="entry name" value="ATPase_OSCP/dsu"/>
</dbReference>
<evidence type="ECO:0000256" key="4">
    <source>
        <dbReference type="ARBA" id="ARBA00022781"/>
    </source>
</evidence>
<keyword evidence="8" id="KW-0934">Plastid</keyword>
<keyword evidence="6" id="KW-0472">Membrane</keyword>
<dbReference type="HAMAP" id="MF_01416">
    <property type="entry name" value="ATP_synth_delta_bact"/>
    <property type="match status" value="1"/>
</dbReference>
<dbReference type="NCBIfam" id="TIGR01145">
    <property type="entry name" value="ATP_synt_delta"/>
    <property type="match status" value="1"/>
</dbReference>
<reference evidence="8" key="1">
    <citation type="journal article" date="2016" name="BMC Biol.">
        <title>Parallel evolution of highly conserved plastid genome architecture in red seaweeds and seed plants.</title>
        <authorList>
            <person name="Lee J."/>
            <person name="Cho C.H."/>
            <person name="Park S.I."/>
            <person name="Choi J.W."/>
            <person name="Song H.S."/>
            <person name="West J.A."/>
            <person name="Bhattacharya D."/>
            <person name="Yoon H.S."/>
        </authorList>
    </citation>
    <scope>NUCLEOTIDE SEQUENCE</scope>
</reference>
<name>A0A1C9C996_9FLOR</name>
<dbReference type="Pfam" id="PF00213">
    <property type="entry name" value="OSCP"/>
    <property type="match status" value="1"/>
</dbReference>
<dbReference type="EMBL" id="KX284712">
    <property type="protein sequence ID" value="AOM64929.1"/>
    <property type="molecule type" value="Genomic_DNA"/>
</dbReference>
<gene>
    <name evidence="8" type="primary">atpD</name>
    <name evidence="8" type="ORF">Schiz_046</name>
</gene>
<dbReference type="AlphaFoldDB" id="A0A1C9C996"/>
<evidence type="ECO:0000313" key="8">
    <source>
        <dbReference type="EMBL" id="AOM64929.1"/>
    </source>
</evidence>
<keyword evidence="3" id="KW-0813">Transport</keyword>
<dbReference type="GeneID" id="29072264"/>
<dbReference type="PANTHER" id="PTHR11910">
    <property type="entry name" value="ATP SYNTHASE DELTA CHAIN"/>
    <property type="match status" value="1"/>
</dbReference>
<dbReference type="Gene3D" id="1.10.520.20">
    <property type="entry name" value="N-terminal domain of the delta subunit of the F1F0-ATP synthase"/>
    <property type="match status" value="1"/>
</dbReference>
<keyword evidence="4" id="KW-0375">Hydrogen ion transport</keyword>
<protein>
    <submittedName>
        <fullName evidence="8">ATP synthase CF1 delta subunit</fullName>
    </submittedName>
</protein>
<dbReference type="GO" id="GO:0046933">
    <property type="term" value="F:proton-transporting ATP synthase activity, rotational mechanism"/>
    <property type="evidence" value="ECO:0007669"/>
    <property type="project" value="InterPro"/>
</dbReference>
<evidence type="ECO:0000256" key="5">
    <source>
        <dbReference type="ARBA" id="ARBA00023065"/>
    </source>
</evidence>
<dbReference type="PROSITE" id="PS00389">
    <property type="entry name" value="ATPASE_DELTA"/>
    <property type="match status" value="1"/>
</dbReference>
<dbReference type="SUPFAM" id="SSF47928">
    <property type="entry name" value="N-terminal domain of the delta subunit of the F1F0-ATP synthase"/>
    <property type="match status" value="1"/>
</dbReference>
<dbReference type="InterPro" id="IPR026015">
    <property type="entry name" value="ATP_synth_OSCP/delta_N_sf"/>
</dbReference>